<accession>A0A1I3MJK9</accession>
<dbReference type="PANTHER" id="PTHR23408:SF3">
    <property type="entry name" value="METHYLMALONIC ACIDURIA TYPE A PROTEIN, MITOCHONDRIAL"/>
    <property type="match status" value="1"/>
</dbReference>
<keyword evidence="2" id="KW-0418">Kinase</keyword>
<dbReference type="Proteomes" id="UP000199377">
    <property type="component" value="Unassembled WGS sequence"/>
</dbReference>
<reference evidence="2 3" key="1">
    <citation type="submission" date="2016-10" db="EMBL/GenBank/DDBJ databases">
        <authorList>
            <person name="de Groot N.N."/>
        </authorList>
    </citation>
    <scope>NUCLEOTIDE SEQUENCE [LARGE SCALE GENOMIC DNA]</scope>
    <source>
        <strain evidence="2 3">CGMCC 1.11030</strain>
    </source>
</reference>
<dbReference type="InterPro" id="IPR027417">
    <property type="entry name" value="P-loop_NTPase"/>
</dbReference>
<sequence length="329" mass="34902">MTEAPATDAPVSADGEALLRAIREGGKPALARALARIEARPEAPETLALLDAAHQTPLGHVIGLTGPPGVGKSSLANRLVSSWRGRGKTVGVIAVDPSSRRSRGALLGDRTRIETDPEDRGVFVRSMAARDRLGGLAELTYPAMTLMRALYDRVLVETVGVGQSETEIADMADTVALCVQPASGDSLQFMKSGVMEVPHLLIVTKADLGQPARRALADLKGALSLAPPRPDGSEPKAIACSSTELEGAETAVEALEARIADVPWTVLKAQRDRNAKAWAEHALRSQWGRRGLESAAPDLESPRFGNRPFQTAGQAMARLENSVNGVLRH</sequence>
<gene>
    <name evidence="2" type="ORF">SAMN05216258_111127</name>
</gene>
<keyword evidence="2" id="KW-0808">Transferase</keyword>
<evidence type="ECO:0000313" key="3">
    <source>
        <dbReference type="Proteomes" id="UP000199377"/>
    </source>
</evidence>
<dbReference type="Gene3D" id="3.40.50.300">
    <property type="entry name" value="P-loop containing nucleotide triphosphate hydrolases"/>
    <property type="match status" value="1"/>
</dbReference>
<evidence type="ECO:0000313" key="2">
    <source>
        <dbReference type="EMBL" id="SFI96950.1"/>
    </source>
</evidence>
<dbReference type="GO" id="GO:0005737">
    <property type="term" value="C:cytoplasm"/>
    <property type="evidence" value="ECO:0007669"/>
    <property type="project" value="TreeGrafter"/>
</dbReference>
<evidence type="ECO:0000256" key="1">
    <source>
        <dbReference type="ARBA" id="ARBA00009625"/>
    </source>
</evidence>
<dbReference type="STRING" id="1114924.SAMN05216258_111127"/>
<comment type="similarity">
    <text evidence="1">Belongs to the SIMIBI class G3E GTPase family. ArgK/MeaB subfamily.</text>
</comment>
<dbReference type="Pfam" id="PF03308">
    <property type="entry name" value="MeaB"/>
    <property type="match status" value="1"/>
</dbReference>
<dbReference type="GO" id="GO:0005525">
    <property type="term" value="F:GTP binding"/>
    <property type="evidence" value="ECO:0007669"/>
    <property type="project" value="InterPro"/>
</dbReference>
<dbReference type="AlphaFoldDB" id="A0A1I3MJK9"/>
<dbReference type="GO" id="GO:0003924">
    <property type="term" value="F:GTPase activity"/>
    <property type="evidence" value="ECO:0007669"/>
    <property type="project" value="InterPro"/>
</dbReference>
<organism evidence="2 3">
    <name type="scientific">Albimonas pacifica</name>
    <dbReference type="NCBI Taxonomy" id="1114924"/>
    <lineage>
        <taxon>Bacteria</taxon>
        <taxon>Pseudomonadati</taxon>
        <taxon>Pseudomonadota</taxon>
        <taxon>Alphaproteobacteria</taxon>
        <taxon>Rhodobacterales</taxon>
        <taxon>Paracoccaceae</taxon>
        <taxon>Albimonas</taxon>
    </lineage>
</organism>
<protein>
    <submittedName>
        <fullName evidence="2">LAO/AO transport system kinase</fullName>
    </submittedName>
</protein>
<name>A0A1I3MJK9_9RHOB</name>
<dbReference type="SUPFAM" id="SSF52540">
    <property type="entry name" value="P-loop containing nucleoside triphosphate hydrolases"/>
    <property type="match status" value="1"/>
</dbReference>
<dbReference type="InterPro" id="IPR005129">
    <property type="entry name" value="GTPase_ArgK"/>
</dbReference>
<keyword evidence="3" id="KW-1185">Reference proteome</keyword>
<dbReference type="GO" id="GO:0016301">
    <property type="term" value="F:kinase activity"/>
    <property type="evidence" value="ECO:0007669"/>
    <property type="project" value="UniProtKB-KW"/>
</dbReference>
<proteinExistence type="inferred from homology"/>
<dbReference type="RefSeq" id="WP_218161104.1">
    <property type="nucleotide sequence ID" value="NZ_FOQH01000011.1"/>
</dbReference>
<dbReference type="EMBL" id="FOQH01000011">
    <property type="protein sequence ID" value="SFI96950.1"/>
    <property type="molecule type" value="Genomic_DNA"/>
</dbReference>
<dbReference type="PANTHER" id="PTHR23408">
    <property type="entry name" value="METHYLMALONYL-COA MUTASE"/>
    <property type="match status" value="1"/>
</dbReference>